<evidence type="ECO:0000313" key="2">
    <source>
        <dbReference type="Proteomes" id="UP000606172"/>
    </source>
</evidence>
<dbReference type="InterPro" id="IPR036890">
    <property type="entry name" value="HATPase_C_sf"/>
</dbReference>
<gene>
    <name evidence="1" type="ORF">Ssi02_71020</name>
</gene>
<dbReference type="RefSeq" id="WP_204032049.1">
    <property type="nucleotide sequence ID" value="NZ_BOOW01000051.1"/>
</dbReference>
<dbReference type="Gene3D" id="3.30.565.10">
    <property type="entry name" value="Histidine kinase-like ATPase, C-terminal domain"/>
    <property type="match status" value="1"/>
</dbReference>
<organism evidence="1 2">
    <name type="scientific">Sinosporangium siamense</name>
    <dbReference type="NCBI Taxonomy" id="1367973"/>
    <lineage>
        <taxon>Bacteria</taxon>
        <taxon>Bacillati</taxon>
        <taxon>Actinomycetota</taxon>
        <taxon>Actinomycetes</taxon>
        <taxon>Streptosporangiales</taxon>
        <taxon>Streptosporangiaceae</taxon>
        <taxon>Sinosporangium</taxon>
    </lineage>
</organism>
<dbReference type="AlphaFoldDB" id="A0A919VAU7"/>
<dbReference type="EMBL" id="BOOW01000051">
    <property type="protein sequence ID" value="GII96871.1"/>
    <property type="molecule type" value="Genomic_DNA"/>
</dbReference>
<sequence length="191" mass="20821">MSADEPGYVEVSASVFKDERGRLFVPPTGANDPRLVSAVYALHPGGMMWRRLFPCRADQARRVREFVRCAMLDHPRVDDAVGAVSELVNTAVKRREGMPFFASFVVEVQQYGRHGEGSRITVYDCGPNGIPTYRQRHSSIVAGPVKGTADDLALQALHGLADAVRYWDASSGARTYPMSAELLTAPPSPGS</sequence>
<name>A0A919VAU7_9ACTN</name>
<comment type="caution">
    <text evidence="1">The sequence shown here is derived from an EMBL/GenBank/DDBJ whole genome shotgun (WGS) entry which is preliminary data.</text>
</comment>
<dbReference type="Proteomes" id="UP000606172">
    <property type="component" value="Unassembled WGS sequence"/>
</dbReference>
<protein>
    <submittedName>
        <fullName evidence="1">Uncharacterized protein</fullName>
    </submittedName>
</protein>
<accession>A0A919VAU7</accession>
<evidence type="ECO:0000313" key="1">
    <source>
        <dbReference type="EMBL" id="GII96871.1"/>
    </source>
</evidence>
<keyword evidence="2" id="KW-1185">Reference proteome</keyword>
<reference evidence="1" key="1">
    <citation type="submission" date="2021-01" db="EMBL/GenBank/DDBJ databases">
        <title>Whole genome shotgun sequence of Sinosporangium siamense NBRC 109515.</title>
        <authorList>
            <person name="Komaki H."/>
            <person name="Tamura T."/>
        </authorList>
    </citation>
    <scope>NUCLEOTIDE SEQUENCE</scope>
    <source>
        <strain evidence="1">NBRC 109515</strain>
    </source>
</reference>
<proteinExistence type="predicted"/>